<keyword evidence="1" id="KW-0597">Phosphoprotein</keyword>
<dbReference type="PROSITE" id="PS50110">
    <property type="entry name" value="RESPONSE_REGULATORY"/>
    <property type="match status" value="1"/>
</dbReference>
<gene>
    <name evidence="3" type="ordered locus">PB2503_09244</name>
</gene>
<protein>
    <recommendedName>
        <fullName evidence="2">Response regulatory domain-containing protein</fullName>
    </recommendedName>
</protein>
<dbReference type="eggNOG" id="COG0745">
    <property type="taxonomic scope" value="Bacteria"/>
</dbReference>
<dbReference type="OrthoDB" id="7774278at2"/>
<dbReference type="CDD" id="cd00156">
    <property type="entry name" value="REC"/>
    <property type="match status" value="1"/>
</dbReference>
<evidence type="ECO:0000259" key="2">
    <source>
        <dbReference type="PROSITE" id="PS50110"/>
    </source>
</evidence>
<dbReference type="InterPro" id="IPR001789">
    <property type="entry name" value="Sig_transdc_resp-reg_receiver"/>
</dbReference>
<accession>E0TD79</accession>
<dbReference type="HOGENOM" id="CLU_000445_69_11_5"/>
<dbReference type="Proteomes" id="UP000001302">
    <property type="component" value="Chromosome"/>
</dbReference>
<proteinExistence type="predicted"/>
<feature type="modified residue" description="4-aspartylphosphate" evidence="1">
    <location>
        <position position="66"/>
    </location>
</feature>
<dbReference type="Gene3D" id="3.40.50.2300">
    <property type="match status" value="1"/>
</dbReference>
<dbReference type="Pfam" id="PF00072">
    <property type="entry name" value="Response_reg"/>
    <property type="match status" value="1"/>
</dbReference>
<feature type="domain" description="Response regulatory" evidence="2">
    <location>
        <begin position="16"/>
        <end position="129"/>
    </location>
</feature>
<dbReference type="RefSeq" id="WP_013300876.1">
    <property type="nucleotide sequence ID" value="NC_014414.1"/>
</dbReference>
<dbReference type="SMART" id="SM00448">
    <property type="entry name" value="REC"/>
    <property type="match status" value="1"/>
</dbReference>
<dbReference type="SUPFAM" id="SSF52172">
    <property type="entry name" value="CheY-like"/>
    <property type="match status" value="1"/>
</dbReference>
<dbReference type="AlphaFoldDB" id="E0TD79"/>
<evidence type="ECO:0000313" key="4">
    <source>
        <dbReference type="Proteomes" id="UP000001302"/>
    </source>
</evidence>
<keyword evidence="4" id="KW-1185">Reference proteome</keyword>
<reference evidence="4" key="1">
    <citation type="submission" date="2010-08" db="EMBL/GenBank/DDBJ databases">
        <title>Genome sequence of Parvularcula bermudensis HTCC2503.</title>
        <authorList>
            <person name="Kang D.-M."/>
            <person name="Oh H.-M."/>
            <person name="Cho J.-C."/>
        </authorList>
    </citation>
    <scope>NUCLEOTIDE SEQUENCE [LARGE SCALE GENOMIC DNA]</scope>
    <source>
        <strain evidence="4">ATCC BAA-594 / HTCC2503 / KCTC 12087</strain>
    </source>
</reference>
<organism evidence="3 4">
    <name type="scientific">Parvularcula bermudensis (strain ATCC BAA-594 / HTCC2503 / KCTC 12087)</name>
    <dbReference type="NCBI Taxonomy" id="314260"/>
    <lineage>
        <taxon>Bacteria</taxon>
        <taxon>Pseudomonadati</taxon>
        <taxon>Pseudomonadota</taxon>
        <taxon>Alphaproteobacteria</taxon>
        <taxon>Parvularculales</taxon>
        <taxon>Parvularculaceae</taxon>
        <taxon>Parvularcula</taxon>
    </lineage>
</organism>
<evidence type="ECO:0000313" key="3">
    <source>
        <dbReference type="EMBL" id="ADM09902.1"/>
    </source>
</evidence>
<dbReference type="STRING" id="314260.PB2503_09244"/>
<dbReference type="GO" id="GO:0000160">
    <property type="term" value="P:phosphorelay signal transduction system"/>
    <property type="evidence" value="ECO:0007669"/>
    <property type="project" value="InterPro"/>
</dbReference>
<sequence>MAYSGFFHARPGPPQTLLLVEDDPLLAAAVIQYAEEEGYAVDGPYTRSSEAEAAIAAHSPTAALIDYRLADGDRGDAVARLLHRQAIPFALVTASEDHEVKGLCTQYGCQMVRKPVDDRVLDETFDFLMTGPAAHQAMTGD</sequence>
<evidence type="ECO:0000256" key="1">
    <source>
        <dbReference type="PROSITE-ProRule" id="PRU00169"/>
    </source>
</evidence>
<reference evidence="3 4" key="2">
    <citation type="journal article" date="2011" name="J. Bacteriol.">
        <title>Complete genome sequence of strain HTCC2503T of Parvularcula bermudensis, the type species of the order "Parvularculales" in the class Alphaproteobacteria.</title>
        <authorList>
            <person name="Oh H.M."/>
            <person name="Kang I."/>
            <person name="Vergin K.L."/>
            <person name="Kang D."/>
            <person name="Rhee K.H."/>
            <person name="Giovannoni S.J."/>
            <person name="Cho J.C."/>
        </authorList>
    </citation>
    <scope>NUCLEOTIDE SEQUENCE [LARGE SCALE GENOMIC DNA]</scope>
    <source>
        <strain evidence="4">ATCC BAA-594 / HTCC2503 / KCTC 12087</strain>
    </source>
</reference>
<dbReference type="EMBL" id="CP002156">
    <property type="protein sequence ID" value="ADM09902.1"/>
    <property type="molecule type" value="Genomic_DNA"/>
</dbReference>
<name>E0TD79_PARBH</name>
<dbReference type="InterPro" id="IPR011006">
    <property type="entry name" value="CheY-like_superfamily"/>
</dbReference>
<dbReference type="KEGG" id="pbr:PB2503_09244"/>